<proteinExistence type="predicted"/>
<dbReference type="Proteomes" id="UP000094444">
    <property type="component" value="Unassembled WGS sequence"/>
</dbReference>
<feature type="transmembrane region" description="Helical" evidence="6">
    <location>
        <begin position="347"/>
        <end position="365"/>
    </location>
</feature>
<evidence type="ECO:0000256" key="4">
    <source>
        <dbReference type="ARBA" id="ARBA00022989"/>
    </source>
</evidence>
<feature type="transmembrane region" description="Helical" evidence="6">
    <location>
        <begin position="165"/>
        <end position="183"/>
    </location>
</feature>
<keyword evidence="2" id="KW-0813">Transport</keyword>
<comment type="caution">
    <text evidence="7">The sequence shown here is derived from an EMBL/GenBank/DDBJ whole genome shotgun (WGS) entry which is preliminary data.</text>
</comment>
<protein>
    <submittedName>
        <fullName evidence="7">Sucrose transporter</fullName>
    </submittedName>
</protein>
<dbReference type="PANTHER" id="PTHR19432:SF35">
    <property type="entry name" value="SOLUTE CARRIER FAMILY 45 MEMBER 3 ISOFORM X1"/>
    <property type="match status" value="1"/>
</dbReference>
<feature type="transmembrane region" description="Helical" evidence="6">
    <location>
        <begin position="39"/>
        <end position="56"/>
    </location>
</feature>
<dbReference type="SUPFAM" id="SSF103473">
    <property type="entry name" value="MFS general substrate transporter"/>
    <property type="match status" value="1"/>
</dbReference>
<dbReference type="Pfam" id="PF13347">
    <property type="entry name" value="MFS_2"/>
    <property type="match status" value="1"/>
</dbReference>
<evidence type="ECO:0000256" key="6">
    <source>
        <dbReference type="SAM" id="Phobius"/>
    </source>
</evidence>
<keyword evidence="8" id="KW-1185">Reference proteome</keyword>
<dbReference type="InterPro" id="IPR036259">
    <property type="entry name" value="MFS_trans_sf"/>
</dbReference>
<evidence type="ECO:0000256" key="5">
    <source>
        <dbReference type="ARBA" id="ARBA00023136"/>
    </source>
</evidence>
<dbReference type="Gene3D" id="1.20.1250.20">
    <property type="entry name" value="MFS general substrate transporter like domains"/>
    <property type="match status" value="1"/>
</dbReference>
<accession>A0A2P5I2Q6</accession>
<dbReference type="GO" id="GO:0008506">
    <property type="term" value="F:sucrose:proton symporter activity"/>
    <property type="evidence" value="ECO:0007669"/>
    <property type="project" value="TreeGrafter"/>
</dbReference>
<comment type="subcellular location">
    <subcellularLocation>
        <location evidence="1">Membrane</location>
        <topology evidence="1">Multi-pass membrane protein</topology>
    </subcellularLocation>
</comment>
<evidence type="ECO:0000313" key="8">
    <source>
        <dbReference type="Proteomes" id="UP000094444"/>
    </source>
</evidence>
<dbReference type="AlphaFoldDB" id="A0A2P5I2Q6"/>
<gene>
    <name evidence="7" type="ORF">DHEL01_v204854</name>
</gene>
<feature type="transmembrane region" description="Helical" evidence="6">
    <location>
        <begin position="139"/>
        <end position="158"/>
    </location>
</feature>
<dbReference type="EMBL" id="MAVT02000335">
    <property type="protein sequence ID" value="POS76764.1"/>
    <property type="molecule type" value="Genomic_DNA"/>
</dbReference>
<dbReference type="InParanoid" id="A0A2P5I2Q6"/>
<organism evidence="7 8">
    <name type="scientific">Diaporthe helianthi</name>
    <dbReference type="NCBI Taxonomy" id="158607"/>
    <lineage>
        <taxon>Eukaryota</taxon>
        <taxon>Fungi</taxon>
        <taxon>Dikarya</taxon>
        <taxon>Ascomycota</taxon>
        <taxon>Pezizomycotina</taxon>
        <taxon>Sordariomycetes</taxon>
        <taxon>Sordariomycetidae</taxon>
        <taxon>Diaporthales</taxon>
        <taxon>Diaporthaceae</taxon>
        <taxon>Diaporthe</taxon>
    </lineage>
</organism>
<dbReference type="GO" id="GO:0005886">
    <property type="term" value="C:plasma membrane"/>
    <property type="evidence" value="ECO:0007669"/>
    <property type="project" value="TreeGrafter"/>
</dbReference>
<evidence type="ECO:0000256" key="1">
    <source>
        <dbReference type="ARBA" id="ARBA00004141"/>
    </source>
</evidence>
<evidence type="ECO:0000256" key="2">
    <source>
        <dbReference type="ARBA" id="ARBA00022448"/>
    </source>
</evidence>
<keyword evidence="3 6" id="KW-0812">Transmembrane</keyword>
<feature type="transmembrane region" description="Helical" evidence="6">
    <location>
        <begin position="76"/>
        <end position="96"/>
    </location>
</feature>
<evidence type="ECO:0000256" key="3">
    <source>
        <dbReference type="ARBA" id="ARBA00022692"/>
    </source>
</evidence>
<keyword evidence="4 6" id="KW-1133">Transmembrane helix</keyword>
<evidence type="ECO:0000313" key="7">
    <source>
        <dbReference type="EMBL" id="POS76764.1"/>
    </source>
</evidence>
<feature type="transmembrane region" description="Helical" evidence="6">
    <location>
        <begin position="108"/>
        <end position="127"/>
    </location>
</feature>
<sequence length="477" mass="51497">MERDGDDMYLEHFPLVGNRPSKQSPEDAAGVREPRRWDFFVLTVPFFGLQLAWTIQQVYGIPYLSSLGVSNTQMPLFVLSGPLAGLIGPPIVAALSEKCDGQWGRRKPLILSGGVGTIVSFLILSAAESLAHQPSAMLWVSRFSALGSVFVALVGFWYSPAFWDLSVVVTSIMGVLLCIVAFTNTATTCVMVRLVLGPTLYQRVHIFRLFVLQIHGSRVGGNISTDCLSDDGNDGSYTDTEATSKDLSESTSAMSRVALLFHTAALVTIVVVSIIWQRSGNRSRFGRGQPHAETHEDNMLQSRDIKLAHTRTILMDLIWKPSLACLAASLAGVCLLVSAAIRPFSSTITTAISLLLGGNGIMFALSNWVPYALIACEASAQARSRLLAMAASDASINEDDMRTLPADGESGGPDDSDFHDDVPLVLAVHNMAVTVPQIVASVASWILMQLLALFGLEQDVVWIFALCIPPALWAACL</sequence>
<feature type="transmembrane region" description="Helical" evidence="6">
    <location>
        <begin position="257"/>
        <end position="276"/>
    </location>
</feature>
<dbReference type="OrthoDB" id="28755at2759"/>
<keyword evidence="5 6" id="KW-0472">Membrane</keyword>
<feature type="transmembrane region" description="Helical" evidence="6">
    <location>
        <begin position="323"/>
        <end position="341"/>
    </location>
</feature>
<reference evidence="7" key="1">
    <citation type="submission" date="2017-09" db="EMBL/GenBank/DDBJ databases">
        <title>Polyketide synthases of a Diaporthe helianthi virulent isolate.</title>
        <authorList>
            <person name="Baroncelli R."/>
        </authorList>
    </citation>
    <scope>NUCLEOTIDE SEQUENCE [LARGE SCALE GENOMIC DNA]</scope>
    <source>
        <strain evidence="7">7/96</strain>
    </source>
</reference>
<dbReference type="PANTHER" id="PTHR19432">
    <property type="entry name" value="SUGAR TRANSPORTER"/>
    <property type="match status" value="1"/>
</dbReference>
<name>A0A2P5I2Q6_DIAHE</name>